<dbReference type="PANTHER" id="PTHR31672:SF2">
    <property type="entry name" value="F-BOX DOMAIN-CONTAINING PROTEIN"/>
    <property type="match status" value="1"/>
</dbReference>
<sequence>MRGPARPPESAEMVREVLLKLPTTDVARCRCVCRLWRGVVAEPTFSSLHAEAEANGNHVFAASEALLVTETREHGRPEEASFSIVSASTPAHMPHRITIPSGYSLSNVCNGLVCFTTCGRTSLGQRRNPDEMLMVDVATEAHRMCRLPIEAEEFHSACDPQVNVFEMSGRLCLAVKSGPKFQFWVVSLPPPDQWVEGDDSKLWWDLRYSFYDNDASSVISKKSAWFDDGTMCFRHGDALFTHDTKGRSLKPSPEADCPQCDRRLQLPPTPSNCKWNIVGGYRPSLLSPLTLAAPPSSCDGEEERQDFHHAMFLAVRRNE</sequence>
<evidence type="ECO:0000313" key="2">
    <source>
        <dbReference type="EnsemblPlants" id="EMT17228"/>
    </source>
</evidence>
<dbReference type="Gene3D" id="1.20.1280.50">
    <property type="match status" value="1"/>
</dbReference>
<name>N1QYK4_AEGTA</name>
<proteinExistence type="predicted"/>
<dbReference type="PANTHER" id="PTHR31672">
    <property type="entry name" value="BNACNNG10540D PROTEIN"/>
    <property type="match status" value="1"/>
</dbReference>
<dbReference type="InterPro" id="IPR050796">
    <property type="entry name" value="SCF_F-box_component"/>
</dbReference>
<dbReference type="SUPFAM" id="SSF81383">
    <property type="entry name" value="F-box domain"/>
    <property type="match status" value="1"/>
</dbReference>
<dbReference type="InterPro" id="IPR036047">
    <property type="entry name" value="F-box-like_dom_sf"/>
</dbReference>
<feature type="domain" description="F-box" evidence="1">
    <location>
        <begin position="12"/>
        <end position="42"/>
    </location>
</feature>
<dbReference type="Pfam" id="PF00646">
    <property type="entry name" value="F-box"/>
    <property type="match status" value="1"/>
</dbReference>
<accession>N1QYK4</accession>
<dbReference type="AlphaFoldDB" id="N1QYK4"/>
<reference evidence="2" key="1">
    <citation type="submission" date="2015-06" db="UniProtKB">
        <authorList>
            <consortium name="EnsemblPlants"/>
        </authorList>
    </citation>
    <scope>IDENTIFICATION</scope>
</reference>
<organism evidence="2">
    <name type="scientific">Aegilops tauschii</name>
    <name type="common">Tausch's goatgrass</name>
    <name type="synonym">Aegilops squarrosa</name>
    <dbReference type="NCBI Taxonomy" id="37682"/>
    <lineage>
        <taxon>Eukaryota</taxon>
        <taxon>Viridiplantae</taxon>
        <taxon>Streptophyta</taxon>
        <taxon>Embryophyta</taxon>
        <taxon>Tracheophyta</taxon>
        <taxon>Spermatophyta</taxon>
        <taxon>Magnoliopsida</taxon>
        <taxon>Liliopsida</taxon>
        <taxon>Poales</taxon>
        <taxon>Poaceae</taxon>
        <taxon>BOP clade</taxon>
        <taxon>Pooideae</taxon>
        <taxon>Triticodae</taxon>
        <taxon>Triticeae</taxon>
        <taxon>Triticinae</taxon>
        <taxon>Aegilops</taxon>
    </lineage>
</organism>
<protein>
    <recommendedName>
        <fullName evidence="1">F-box domain-containing protein</fullName>
    </recommendedName>
</protein>
<dbReference type="EnsemblPlants" id="EMT17228">
    <property type="protein sequence ID" value="EMT17228"/>
    <property type="gene ID" value="F775_22250"/>
</dbReference>
<dbReference type="InterPro" id="IPR001810">
    <property type="entry name" value="F-box_dom"/>
</dbReference>
<evidence type="ECO:0000259" key="1">
    <source>
        <dbReference type="Pfam" id="PF00646"/>
    </source>
</evidence>